<sequence>ILAPKKKIASGGPGSKAKSSGPNSSRSGTSTGRQLRYGHCPKCGIGILERRRNHPDGTGPDAGLWRLSCTRFHAEPPCRYYKAYKEDPAILWQRRQNELGKGPCPECKIGKLVERIKNPFDFTEKYAECSRKGEQGGGCNYRRLITKAKVETQKKEMESPKFDKPDQETGHSYQDAVNNSQGTANHNQDANGSSSIVGNDNNTMSLLNESKMDSKPSAAAFAEPTGEETEVPGTVNLLRSTTPVVSNKGKNKAKVMIDLTGDEDDEDEEYGPAGARYPSVSAVYPAQTRLFRSSGSERHTQGLQPPKVSVSPPPAGQESALAGLTHHGKMLVTPAKSPSTAGQLPFSGSNPRTTAIPGPAHTPTKPQGIAGPQYPAHGMMTPSTNRVGKILPMPPTVPQKRTRGDEEEEEYDELDSDIKSAMIELADKLDKPGTSSNSHAGNHVPSQFNKPVNKHPNQSGKPWNPYTGHKAIEHRAKRVKQDEFDEFDDEDDLDLIAMAEETERQFFGEKKV</sequence>
<feature type="compositionally biased region" description="Polar residues" evidence="1">
    <location>
        <begin position="433"/>
        <end position="461"/>
    </location>
</feature>
<protein>
    <submittedName>
        <fullName evidence="2">Uncharacterized protein</fullName>
    </submittedName>
</protein>
<dbReference type="Proteomes" id="UP001303160">
    <property type="component" value="Unassembled WGS sequence"/>
</dbReference>
<comment type="caution">
    <text evidence="2">The sequence shown here is derived from an EMBL/GenBank/DDBJ whole genome shotgun (WGS) entry which is preliminary data.</text>
</comment>
<reference evidence="2" key="1">
    <citation type="journal article" date="2023" name="Mol. Phylogenet. Evol.">
        <title>Genome-scale phylogeny and comparative genomics of the fungal order Sordariales.</title>
        <authorList>
            <person name="Hensen N."/>
            <person name="Bonometti L."/>
            <person name="Westerberg I."/>
            <person name="Brannstrom I.O."/>
            <person name="Guillou S."/>
            <person name="Cros-Aarteil S."/>
            <person name="Calhoun S."/>
            <person name="Haridas S."/>
            <person name="Kuo A."/>
            <person name="Mondo S."/>
            <person name="Pangilinan J."/>
            <person name="Riley R."/>
            <person name="LaButti K."/>
            <person name="Andreopoulos B."/>
            <person name="Lipzen A."/>
            <person name="Chen C."/>
            <person name="Yan M."/>
            <person name="Daum C."/>
            <person name="Ng V."/>
            <person name="Clum A."/>
            <person name="Steindorff A."/>
            <person name="Ohm R.A."/>
            <person name="Martin F."/>
            <person name="Silar P."/>
            <person name="Natvig D.O."/>
            <person name="Lalanne C."/>
            <person name="Gautier V."/>
            <person name="Ament-Velasquez S.L."/>
            <person name="Kruys A."/>
            <person name="Hutchinson M.I."/>
            <person name="Powell A.J."/>
            <person name="Barry K."/>
            <person name="Miller A.N."/>
            <person name="Grigoriev I.V."/>
            <person name="Debuchy R."/>
            <person name="Gladieux P."/>
            <person name="Hiltunen Thoren M."/>
            <person name="Johannesson H."/>
        </authorList>
    </citation>
    <scope>NUCLEOTIDE SEQUENCE</scope>
    <source>
        <strain evidence="2">CBS 315.58</strain>
    </source>
</reference>
<evidence type="ECO:0000313" key="2">
    <source>
        <dbReference type="EMBL" id="KAK4200582.1"/>
    </source>
</evidence>
<evidence type="ECO:0000256" key="1">
    <source>
        <dbReference type="SAM" id="MobiDB-lite"/>
    </source>
</evidence>
<accession>A0AAN6XLB0</accession>
<feature type="compositionally biased region" description="Polar residues" evidence="1">
    <location>
        <begin position="170"/>
        <end position="208"/>
    </location>
</feature>
<evidence type="ECO:0000313" key="3">
    <source>
        <dbReference type="Proteomes" id="UP001303160"/>
    </source>
</evidence>
<dbReference type="AlphaFoldDB" id="A0AAN6XLB0"/>
<feature type="compositionally biased region" description="Low complexity" evidence="1">
    <location>
        <begin position="15"/>
        <end position="33"/>
    </location>
</feature>
<gene>
    <name evidence="2" type="ORF">QBC40DRAFT_326428</name>
</gene>
<feature type="non-terminal residue" evidence="2">
    <location>
        <position position="1"/>
    </location>
</feature>
<dbReference type="EMBL" id="MU863917">
    <property type="protein sequence ID" value="KAK4200582.1"/>
    <property type="molecule type" value="Genomic_DNA"/>
</dbReference>
<feature type="region of interest" description="Disordered" evidence="1">
    <location>
        <begin position="1"/>
        <end position="38"/>
    </location>
</feature>
<keyword evidence="3" id="KW-1185">Reference proteome</keyword>
<feature type="compositionally biased region" description="Polar residues" evidence="1">
    <location>
        <begin position="336"/>
        <end position="353"/>
    </location>
</feature>
<feature type="region of interest" description="Disordered" evidence="1">
    <location>
        <begin position="332"/>
        <end position="365"/>
    </location>
</feature>
<feature type="region of interest" description="Disordered" evidence="1">
    <location>
        <begin position="150"/>
        <end position="232"/>
    </location>
</feature>
<feature type="region of interest" description="Disordered" evidence="1">
    <location>
        <begin position="429"/>
        <end position="468"/>
    </location>
</feature>
<feature type="region of interest" description="Disordered" evidence="1">
    <location>
        <begin position="385"/>
        <end position="414"/>
    </location>
</feature>
<feature type="compositionally biased region" description="Basic and acidic residues" evidence="1">
    <location>
        <begin position="150"/>
        <end position="169"/>
    </location>
</feature>
<proteinExistence type="predicted"/>
<organism evidence="2 3">
    <name type="scientific">Triangularia verruculosa</name>
    <dbReference type="NCBI Taxonomy" id="2587418"/>
    <lineage>
        <taxon>Eukaryota</taxon>
        <taxon>Fungi</taxon>
        <taxon>Dikarya</taxon>
        <taxon>Ascomycota</taxon>
        <taxon>Pezizomycotina</taxon>
        <taxon>Sordariomycetes</taxon>
        <taxon>Sordariomycetidae</taxon>
        <taxon>Sordariales</taxon>
        <taxon>Podosporaceae</taxon>
        <taxon>Triangularia</taxon>
    </lineage>
</organism>
<reference evidence="2" key="2">
    <citation type="submission" date="2023-05" db="EMBL/GenBank/DDBJ databases">
        <authorList>
            <consortium name="Lawrence Berkeley National Laboratory"/>
            <person name="Steindorff A."/>
            <person name="Hensen N."/>
            <person name="Bonometti L."/>
            <person name="Westerberg I."/>
            <person name="Brannstrom I.O."/>
            <person name="Guillou S."/>
            <person name="Cros-Aarteil S."/>
            <person name="Calhoun S."/>
            <person name="Haridas S."/>
            <person name="Kuo A."/>
            <person name="Mondo S."/>
            <person name="Pangilinan J."/>
            <person name="Riley R."/>
            <person name="Labutti K."/>
            <person name="Andreopoulos B."/>
            <person name="Lipzen A."/>
            <person name="Chen C."/>
            <person name="Yanf M."/>
            <person name="Daum C."/>
            <person name="Ng V."/>
            <person name="Clum A."/>
            <person name="Ohm R."/>
            <person name="Martin F."/>
            <person name="Silar P."/>
            <person name="Natvig D."/>
            <person name="Lalanne C."/>
            <person name="Gautier V."/>
            <person name="Ament-Velasquez S.L."/>
            <person name="Kruys A."/>
            <person name="Hutchinson M.I."/>
            <person name="Powell A.J."/>
            <person name="Barry K."/>
            <person name="Miller A.N."/>
            <person name="Grigoriev I.V."/>
            <person name="Debuchy R."/>
            <person name="Gladieux P."/>
            <person name="Thoren M.H."/>
            <person name="Johannesson H."/>
        </authorList>
    </citation>
    <scope>NUCLEOTIDE SEQUENCE</scope>
    <source>
        <strain evidence="2">CBS 315.58</strain>
    </source>
</reference>
<feature type="region of interest" description="Disordered" evidence="1">
    <location>
        <begin position="293"/>
        <end position="320"/>
    </location>
</feature>
<feature type="compositionally biased region" description="Acidic residues" evidence="1">
    <location>
        <begin position="405"/>
        <end position="414"/>
    </location>
</feature>
<name>A0AAN6XLB0_9PEZI</name>